<dbReference type="KEGG" id="csal:NBC122_00606"/>
<sequence>MGRWGNFPTTVNDLKSFDISFLSKHEYIKPDQTKTGSIIWTSSNGTKNSISIKVVTGDTNGSLTVDYTFNNTEKIKYDIELITRPSNLGKGLIWFFVCPYTGKVCRKLHLINGYFKHRSALPGLMYEKQLESKKWREWNRIFAKDFNDKLYTELYSKYFKQYYNGKVTKRFARISKKLQENENKFNADEYLKLFKSFKK</sequence>
<evidence type="ECO:0000313" key="2">
    <source>
        <dbReference type="Proteomes" id="UP000294419"/>
    </source>
</evidence>
<dbReference type="OrthoDB" id="837641at2"/>
<organism evidence="1 2">
    <name type="scientific">Chryseobacterium salivictor</name>
    <dbReference type="NCBI Taxonomy" id="2547600"/>
    <lineage>
        <taxon>Bacteria</taxon>
        <taxon>Pseudomonadati</taxon>
        <taxon>Bacteroidota</taxon>
        <taxon>Flavobacteriia</taxon>
        <taxon>Flavobacteriales</taxon>
        <taxon>Weeksellaceae</taxon>
        <taxon>Chryseobacterium group</taxon>
        <taxon>Chryseobacterium</taxon>
    </lineage>
</organism>
<evidence type="ECO:0000313" key="1">
    <source>
        <dbReference type="EMBL" id="QBO57442.1"/>
    </source>
</evidence>
<proteinExistence type="predicted"/>
<accession>A0A4P6ZDH8</accession>
<dbReference type="AlphaFoldDB" id="A0A4P6ZDH8"/>
<dbReference type="EMBL" id="CP037954">
    <property type="protein sequence ID" value="QBO57442.1"/>
    <property type="molecule type" value="Genomic_DNA"/>
</dbReference>
<dbReference type="RefSeq" id="WP_133438945.1">
    <property type="nucleotide sequence ID" value="NZ_CP037954.1"/>
</dbReference>
<name>A0A4P6ZDH8_9FLAO</name>
<dbReference type="Proteomes" id="UP000294419">
    <property type="component" value="Chromosome"/>
</dbReference>
<gene>
    <name evidence="1" type="ORF">NBC122_00606</name>
</gene>
<reference evidence="1 2" key="1">
    <citation type="submission" date="2019-03" db="EMBL/GenBank/DDBJ databases">
        <authorList>
            <person name="Kim H."/>
            <person name="Yu S.-M."/>
        </authorList>
    </citation>
    <scope>NUCLEOTIDE SEQUENCE [LARGE SCALE GENOMIC DNA]</scope>
    <source>
        <strain evidence="1 2">NBC122</strain>
    </source>
</reference>
<keyword evidence="2" id="KW-1185">Reference proteome</keyword>
<protein>
    <submittedName>
        <fullName evidence="1">Uncharacterized protein</fullName>
    </submittedName>
</protein>